<evidence type="ECO:0000256" key="6">
    <source>
        <dbReference type="ARBA" id="ARBA00022490"/>
    </source>
</evidence>
<evidence type="ECO:0000256" key="14">
    <source>
        <dbReference type="ARBA" id="ARBA00023242"/>
    </source>
</evidence>
<keyword evidence="11" id="KW-0995">Kinetochore</keyword>
<keyword evidence="15" id="KW-0131">Cell cycle</keyword>
<evidence type="ECO:0000256" key="17">
    <source>
        <dbReference type="ARBA" id="ARBA00044152"/>
    </source>
</evidence>
<dbReference type="STRING" id="1198029.A0A1U7LH35"/>
<keyword evidence="14" id="KW-0539">Nucleus</keyword>
<evidence type="ECO:0000256" key="8">
    <source>
        <dbReference type="ARBA" id="ARBA00022701"/>
    </source>
</evidence>
<evidence type="ECO:0000256" key="18">
    <source>
        <dbReference type="ARBA" id="ARBA00044358"/>
    </source>
</evidence>
<gene>
    <name evidence="20" type="ORF">NEOLI_004790</name>
</gene>
<dbReference type="InterPro" id="IPR013960">
    <property type="entry name" value="DASH_Duo1"/>
</dbReference>
<protein>
    <recommendedName>
        <fullName evidence="17">DASH complex subunit DUO1</fullName>
    </recommendedName>
    <alternativeName>
        <fullName evidence="18">Outer kinetochore protein DUO1</fullName>
    </alternativeName>
</protein>
<organism evidence="20 21">
    <name type="scientific">Neolecta irregularis (strain DAH-3)</name>
    <dbReference type="NCBI Taxonomy" id="1198029"/>
    <lineage>
        <taxon>Eukaryota</taxon>
        <taxon>Fungi</taxon>
        <taxon>Dikarya</taxon>
        <taxon>Ascomycota</taxon>
        <taxon>Taphrinomycotina</taxon>
        <taxon>Neolectales</taxon>
        <taxon>Neolectaceae</taxon>
        <taxon>Neolecta</taxon>
    </lineage>
</organism>
<evidence type="ECO:0000313" key="20">
    <source>
        <dbReference type="EMBL" id="OLL21959.1"/>
    </source>
</evidence>
<keyword evidence="6" id="KW-0963">Cytoplasm</keyword>
<evidence type="ECO:0000256" key="5">
    <source>
        <dbReference type="ARBA" id="ARBA00022454"/>
    </source>
</evidence>
<keyword evidence="8" id="KW-0493">Microtubule</keyword>
<evidence type="ECO:0000256" key="13">
    <source>
        <dbReference type="ARBA" id="ARBA00023212"/>
    </source>
</evidence>
<keyword evidence="10" id="KW-0159">Chromosome partition</keyword>
<name>A0A1U7LH35_NEOID</name>
<evidence type="ECO:0000256" key="15">
    <source>
        <dbReference type="ARBA" id="ARBA00023306"/>
    </source>
</evidence>
<evidence type="ECO:0000256" key="16">
    <source>
        <dbReference type="ARBA" id="ARBA00023328"/>
    </source>
</evidence>
<dbReference type="PANTHER" id="PTHR28216">
    <property type="entry name" value="DASH COMPLEX SUBUNIT DUO1"/>
    <property type="match status" value="1"/>
</dbReference>
<keyword evidence="21" id="KW-1185">Reference proteome</keyword>
<feature type="compositionally biased region" description="Polar residues" evidence="19">
    <location>
        <begin position="159"/>
        <end position="168"/>
    </location>
</feature>
<evidence type="ECO:0000256" key="11">
    <source>
        <dbReference type="ARBA" id="ARBA00022838"/>
    </source>
</evidence>
<dbReference type="GO" id="GO:0007059">
    <property type="term" value="P:chromosome segregation"/>
    <property type="evidence" value="ECO:0007669"/>
    <property type="project" value="UniProtKB-KW"/>
</dbReference>
<accession>A0A1U7LH35</accession>
<keyword evidence="13" id="KW-0206">Cytoskeleton</keyword>
<dbReference type="Proteomes" id="UP000186594">
    <property type="component" value="Unassembled WGS sequence"/>
</dbReference>
<evidence type="ECO:0000256" key="3">
    <source>
        <dbReference type="ARBA" id="ARBA00004629"/>
    </source>
</evidence>
<dbReference type="GO" id="GO:0072686">
    <property type="term" value="C:mitotic spindle"/>
    <property type="evidence" value="ECO:0007669"/>
    <property type="project" value="InterPro"/>
</dbReference>
<keyword evidence="7" id="KW-0132">Cell division</keyword>
<evidence type="ECO:0000256" key="10">
    <source>
        <dbReference type="ARBA" id="ARBA00022829"/>
    </source>
</evidence>
<dbReference type="GO" id="GO:0005874">
    <property type="term" value="C:microtubule"/>
    <property type="evidence" value="ECO:0007669"/>
    <property type="project" value="UniProtKB-KW"/>
</dbReference>
<dbReference type="OrthoDB" id="5599235at2759"/>
<feature type="region of interest" description="Disordered" evidence="19">
    <location>
        <begin position="136"/>
        <end position="195"/>
    </location>
</feature>
<dbReference type="AlphaFoldDB" id="A0A1U7LH35"/>
<feature type="compositionally biased region" description="Low complexity" evidence="19">
    <location>
        <begin position="171"/>
        <end position="192"/>
    </location>
</feature>
<keyword evidence="12" id="KW-0175">Coiled coil</keyword>
<dbReference type="PANTHER" id="PTHR28216:SF1">
    <property type="entry name" value="DASH COMPLEX SUBUNIT DUO1"/>
    <property type="match status" value="1"/>
</dbReference>
<evidence type="ECO:0000256" key="12">
    <source>
        <dbReference type="ARBA" id="ARBA00023054"/>
    </source>
</evidence>
<dbReference type="GO" id="GO:0000278">
    <property type="term" value="P:mitotic cell cycle"/>
    <property type="evidence" value="ECO:0007669"/>
    <property type="project" value="InterPro"/>
</dbReference>
<comment type="caution">
    <text evidence="20">The sequence shown here is derived from an EMBL/GenBank/DDBJ whole genome shotgun (WGS) entry which is preliminary data.</text>
</comment>
<dbReference type="Pfam" id="PF08651">
    <property type="entry name" value="DASH_Duo1"/>
    <property type="match status" value="1"/>
</dbReference>
<feature type="compositionally biased region" description="Basic and acidic residues" evidence="19">
    <location>
        <begin position="136"/>
        <end position="145"/>
    </location>
</feature>
<comment type="subcellular location">
    <subcellularLocation>
        <location evidence="3">Chromosome</location>
        <location evidence="3">Centromere</location>
        <location evidence="3">Kinetochore</location>
    </subcellularLocation>
    <subcellularLocation>
        <location evidence="2">Cytoplasm</location>
        <location evidence="2">Cytoskeleton</location>
        <location evidence="2">Spindle</location>
    </subcellularLocation>
    <subcellularLocation>
        <location evidence="1">Nucleus</location>
    </subcellularLocation>
</comment>
<dbReference type="EMBL" id="LXFE01004096">
    <property type="protein sequence ID" value="OLL21959.1"/>
    <property type="molecule type" value="Genomic_DNA"/>
</dbReference>
<comment type="similarity">
    <text evidence="4">Belongs to the DASH complex DUO1 family.</text>
</comment>
<evidence type="ECO:0000256" key="9">
    <source>
        <dbReference type="ARBA" id="ARBA00022776"/>
    </source>
</evidence>
<evidence type="ECO:0000256" key="2">
    <source>
        <dbReference type="ARBA" id="ARBA00004186"/>
    </source>
</evidence>
<sequence length="207" mass="22910">MSNHENLNIADLQLDDENPHSPLINEEIALNAELDGLQKINNVIDGVCNALSKGKENMALLSQTVDNANKLLDLWTRVLSQTEHTQRLILNGRWQGITRDSIDIEAEAQAKKLRAQRDQERAATAERAKCAVIKEEEKTKSGDKRGRGRVLSSGYGQIRPSTRSNETPNLRGIRGTGTSRGTLGRSNSTRGRGIARDLLRGVTRHLI</sequence>
<evidence type="ECO:0000256" key="7">
    <source>
        <dbReference type="ARBA" id="ARBA00022618"/>
    </source>
</evidence>
<reference evidence="20 21" key="1">
    <citation type="submission" date="2016-04" db="EMBL/GenBank/DDBJ databases">
        <title>Evolutionary innovation and constraint leading to complex multicellularity in the Ascomycota.</title>
        <authorList>
            <person name="Cisse O."/>
            <person name="Nguyen A."/>
            <person name="Hewitt D.A."/>
            <person name="Jedd G."/>
            <person name="Stajich J.E."/>
        </authorList>
    </citation>
    <scope>NUCLEOTIDE SEQUENCE [LARGE SCALE GENOMIC DNA]</scope>
    <source>
        <strain evidence="20 21">DAH-3</strain>
    </source>
</reference>
<evidence type="ECO:0000256" key="1">
    <source>
        <dbReference type="ARBA" id="ARBA00004123"/>
    </source>
</evidence>
<dbReference type="GO" id="GO:0042729">
    <property type="term" value="C:DASH complex"/>
    <property type="evidence" value="ECO:0007669"/>
    <property type="project" value="InterPro"/>
</dbReference>
<evidence type="ECO:0000256" key="19">
    <source>
        <dbReference type="SAM" id="MobiDB-lite"/>
    </source>
</evidence>
<evidence type="ECO:0000256" key="4">
    <source>
        <dbReference type="ARBA" id="ARBA00005366"/>
    </source>
</evidence>
<dbReference type="GO" id="GO:0051301">
    <property type="term" value="P:cell division"/>
    <property type="evidence" value="ECO:0007669"/>
    <property type="project" value="UniProtKB-KW"/>
</dbReference>
<keyword evidence="9" id="KW-0498">Mitosis</keyword>
<keyword evidence="16" id="KW-0137">Centromere</keyword>
<evidence type="ECO:0000313" key="21">
    <source>
        <dbReference type="Proteomes" id="UP000186594"/>
    </source>
</evidence>
<proteinExistence type="inferred from homology"/>
<keyword evidence="5" id="KW-0158">Chromosome</keyword>
<dbReference type="OMA" id="QWQGASQ"/>